<comment type="similarity">
    <text evidence="1">Belongs to the LysR transcriptional regulatory family.</text>
</comment>
<dbReference type="GO" id="GO:0005829">
    <property type="term" value="C:cytosol"/>
    <property type="evidence" value="ECO:0007669"/>
    <property type="project" value="TreeGrafter"/>
</dbReference>
<dbReference type="InterPro" id="IPR036388">
    <property type="entry name" value="WH-like_DNA-bd_sf"/>
</dbReference>
<dbReference type="InterPro" id="IPR000847">
    <property type="entry name" value="LysR_HTH_N"/>
</dbReference>
<dbReference type="Pfam" id="PF00126">
    <property type="entry name" value="HTH_1"/>
    <property type="match status" value="1"/>
</dbReference>
<gene>
    <name evidence="6" type="ORF">MMF98_18445</name>
</gene>
<accession>A0A9X1W011</accession>
<dbReference type="Proteomes" id="UP001139447">
    <property type="component" value="Unassembled WGS sequence"/>
</dbReference>
<dbReference type="PANTHER" id="PTHR30419:SF30">
    <property type="entry name" value="LYSR FAMILY TRANSCRIPTIONAL REGULATOR"/>
    <property type="match status" value="1"/>
</dbReference>
<dbReference type="SUPFAM" id="SSF53850">
    <property type="entry name" value="Periplasmic binding protein-like II"/>
    <property type="match status" value="1"/>
</dbReference>
<keyword evidence="4" id="KW-0804">Transcription</keyword>
<dbReference type="EMBL" id="JALGBI010000002">
    <property type="protein sequence ID" value="MCJ0765197.1"/>
    <property type="molecule type" value="Genomic_DNA"/>
</dbReference>
<comment type="caution">
    <text evidence="6">The sequence shown here is derived from an EMBL/GenBank/DDBJ whole genome shotgun (WGS) entry which is preliminary data.</text>
</comment>
<dbReference type="SUPFAM" id="SSF46785">
    <property type="entry name" value="Winged helix' DNA-binding domain"/>
    <property type="match status" value="1"/>
</dbReference>
<evidence type="ECO:0000313" key="6">
    <source>
        <dbReference type="EMBL" id="MCJ0765197.1"/>
    </source>
</evidence>
<dbReference type="PANTHER" id="PTHR30419">
    <property type="entry name" value="HTH-TYPE TRANSCRIPTIONAL REGULATOR YBHD"/>
    <property type="match status" value="1"/>
</dbReference>
<keyword evidence="2" id="KW-0805">Transcription regulation</keyword>
<evidence type="ECO:0000256" key="2">
    <source>
        <dbReference type="ARBA" id="ARBA00023015"/>
    </source>
</evidence>
<dbReference type="GO" id="GO:0003677">
    <property type="term" value="F:DNA binding"/>
    <property type="evidence" value="ECO:0007669"/>
    <property type="project" value="UniProtKB-KW"/>
</dbReference>
<protein>
    <submittedName>
        <fullName evidence="6">LysR family transcriptional regulator</fullName>
    </submittedName>
</protein>
<name>A0A9X1W011_9BURK</name>
<dbReference type="AlphaFoldDB" id="A0A9X1W011"/>
<dbReference type="RefSeq" id="WP_243308338.1">
    <property type="nucleotide sequence ID" value="NZ_JALGBI010000002.1"/>
</dbReference>
<dbReference type="InterPro" id="IPR005119">
    <property type="entry name" value="LysR_subst-bd"/>
</dbReference>
<dbReference type="Pfam" id="PF03466">
    <property type="entry name" value="LysR_substrate"/>
    <property type="match status" value="1"/>
</dbReference>
<feature type="domain" description="HTH lysR-type" evidence="5">
    <location>
        <begin position="6"/>
        <end position="63"/>
    </location>
</feature>
<reference evidence="6" key="1">
    <citation type="submission" date="2022-03" db="EMBL/GenBank/DDBJ databases">
        <authorList>
            <person name="Woo C.Y."/>
        </authorList>
    </citation>
    <scope>NUCLEOTIDE SEQUENCE</scope>
    <source>
        <strain evidence="6">CYS-02</strain>
    </source>
</reference>
<dbReference type="Gene3D" id="1.10.10.10">
    <property type="entry name" value="Winged helix-like DNA-binding domain superfamily/Winged helix DNA-binding domain"/>
    <property type="match status" value="1"/>
</dbReference>
<proteinExistence type="inferred from homology"/>
<evidence type="ECO:0000256" key="1">
    <source>
        <dbReference type="ARBA" id="ARBA00009437"/>
    </source>
</evidence>
<dbReference type="FunFam" id="1.10.10.10:FF:000001">
    <property type="entry name" value="LysR family transcriptional regulator"/>
    <property type="match status" value="1"/>
</dbReference>
<dbReference type="InterPro" id="IPR050950">
    <property type="entry name" value="HTH-type_LysR_regulators"/>
</dbReference>
<keyword evidence="3" id="KW-0238">DNA-binding</keyword>
<organism evidence="6 7">
    <name type="scientific">Variovorax terrae</name>
    <dbReference type="NCBI Taxonomy" id="2923278"/>
    <lineage>
        <taxon>Bacteria</taxon>
        <taxon>Pseudomonadati</taxon>
        <taxon>Pseudomonadota</taxon>
        <taxon>Betaproteobacteria</taxon>
        <taxon>Burkholderiales</taxon>
        <taxon>Comamonadaceae</taxon>
        <taxon>Variovorax</taxon>
    </lineage>
</organism>
<dbReference type="Gene3D" id="3.40.190.290">
    <property type="match status" value="1"/>
</dbReference>
<evidence type="ECO:0000259" key="5">
    <source>
        <dbReference type="PROSITE" id="PS50931"/>
    </source>
</evidence>
<dbReference type="PROSITE" id="PS50931">
    <property type="entry name" value="HTH_LYSR"/>
    <property type="match status" value="1"/>
</dbReference>
<dbReference type="GO" id="GO:0003700">
    <property type="term" value="F:DNA-binding transcription factor activity"/>
    <property type="evidence" value="ECO:0007669"/>
    <property type="project" value="InterPro"/>
</dbReference>
<dbReference type="InterPro" id="IPR036390">
    <property type="entry name" value="WH_DNA-bd_sf"/>
</dbReference>
<sequence length="321" mass="34598">MPLTRITLRQFEAFVAVADMRSFAAASERLGMTASAVSQLVAELESTIGFRVFDRSTRKVNLSSAGRDFLASAETVLRHVQLAESAATDVRNRAAGVVRVGAPLVLAGSVLPAAIRAFGEQRPKVVIRIRDTAVDALAESVATGDVDLAVGPDRAPGAGVAREMVFDSPWVLWCAPTHPLAALKVLHWDQLHDVALVAAGRDHERSVAQMHVNAPEGERVRPVHVVDNVSTALGLAAEGLSVTLAPAYVGVLAERLGLVMRRVTKPETIRQVCVYRPTARAMPPAAEAFTEFLVDWLRAWQTGVWPGRKSAIWQTARPARS</sequence>
<evidence type="ECO:0000256" key="3">
    <source>
        <dbReference type="ARBA" id="ARBA00023125"/>
    </source>
</evidence>
<evidence type="ECO:0000313" key="7">
    <source>
        <dbReference type="Proteomes" id="UP001139447"/>
    </source>
</evidence>
<keyword evidence="7" id="KW-1185">Reference proteome</keyword>
<evidence type="ECO:0000256" key="4">
    <source>
        <dbReference type="ARBA" id="ARBA00023163"/>
    </source>
</evidence>